<dbReference type="EMBL" id="JAJJMB010003633">
    <property type="protein sequence ID" value="KAI3946882.1"/>
    <property type="molecule type" value="Genomic_DNA"/>
</dbReference>
<comment type="caution">
    <text evidence="1">The sequence shown here is derived from an EMBL/GenBank/DDBJ whole genome shotgun (WGS) entry which is preliminary data.</text>
</comment>
<reference evidence="1" key="1">
    <citation type="submission" date="2022-04" db="EMBL/GenBank/DDBJ databases">
        <title>A functionally conserved STORR gene fusion in Papaver species that diverged 16.8 million years ago.</title>
        <authorList>
            <person name="Catania T."/>
        </authorList>
    </citation>
    <scope>NUCLEOTIDE SEQUENCE</scope>
    <source>
        <strain evidence="1">S-188037</strain>
    </source>
</reference>
<sequence length="98" mass="10933">MLPVKFMNQHRNKKNLTFGLIAGPLMSSCVTPSPPTIWSLKRQAEENAKAAMISGFSQVLYQAADFQITLNSFNMKQEVATCFTVPRINPILCPCIQD</sequence>
<gene>
    <name evidence="1" type="ORF">MKW98_003445</name>
</gene>
<keyword evidence="2" id="KW-1185">Reference proteome</keyword>
<name>A0AAD4TB68_9MAGN</name>
<evidence type="ECO:0000313" key="1">
    <source>
        <dbReference type="EMBL" id="KAI3946882.1"/>
    </source>
</evidence>
<dbReference type="AlphaFoldDB" id="A0AAD4TB68"/>
<dbReference type="PROSITE" id="PS51257">
    <property type="entry name" value="PROKAR_LIPOPROTEIN"/>
    <property type="match status" value="1"/>
</dbReference>
<accession>A0AAD4TB68</accession>
<protein>
    <submittedName>
        <fullName evidence="1">Uncharacterized protein</fullName>
    </submittedName>
</protein>
<evidence type="ECO:0000313" key="2">
    <source>
        <dbReference type="Proteomes" id="UP001202328"/>
    </source>
</evidence>
<proteinExistence type="predicted"/>
<dbReference type="Proteomes" id="UP001202328">
    <property type="component" value="Unassembled WGS sequence"/>
</dbReference>
<organism evidence="1 2">
    <name type="scientific">Papaver atlanticum</name>
    <dbReference type="NCBI Taxonomy" id="357466"/>
    <lineage>
        <taxon>Eukaryota</taxon>
        <taxon>Viridiplantae</taxon>
        <taxon>Streptophyta</taxon>
        <taxon>Embryophyta</taxon>
        <taxon>Tracheophyta</taxon>
        <taxon>Spermatophyta</taxon>
        <taxon>Magnoliopsida</taxon>
        <taxon>Ranunculales</taxon>
        <taxon>Papaveraceae</taxon>
        <taxon>Papaveroideae</taxon>
        <taxon>Papaver</taxon>
    </lineage>
</organism>